<gene>
    <name evidence="2" type="ORF">FHR83_006313</name>
</gene>
<protein>
    <submittedName>
        <fullName evidence="2">ABC-type multidrug transport system permease subunit</fullName>
    </submittedName>
</protein>
<evidence type="ECO:0000256" key="1">
    <source>
        <dbReference type="SAM" id="Phobius"/>
    </source>
</evidence>
<dbReference type="EMBL" id="JACHXF010000015">
    <property type="protein sequence ID" value="MBB3098614.1"/>
    <property type="molecule type" value="Genomic_DNA"/>
</dbReference>
<dbReference type="Proteomes" id="UP000590749">
    <property type="component" value="Unassembled WGS sequence"/>
</dbReference>
<evidence type="ECO:0000313" key="3">
    <source>
        <dbReference type="Proteomes" id="UP000590749"/>
    </source>
</evidence>
<feature type="transmembrane region" description="Helical" evidence="1">
    <location>
        <begin position="15"/>
        <end position="32"/>
    </location>
</feature>
<keyword evidence="3" id="KW-1185">Reference proteome</keyword>
<comment type="caution">
    <text evidence="2">The sequence shown here is derived from an EMBL/GenBank/DDBJ whole genome shotgun (WGS) entry which is preliminary data.</text>
</comment>
<dbReference type="AlphaFoldDB" id="A0A7W5AML3"/>
<keyword evidence="1" id="KW-1133">Transmembrane helix</keyword>
<keyword evidence="1" id="KW-0472">Membrane</keyword>
<sequence length="73" mass="7702">MLFPTSLSALLDEPFLYLAVAAVCLLLTLRALRSLRRVLLPTGTLLRAAVAASFVVFTTTLALAMVAAAALAR</sequence>
<organism evidence="2 3">
    <name type="scientific">Actinoplanes campanulatus</name>
    <dbReference type="NCBI Taxonomy" id="113559"/>
    <lineage>
        <taxon>Bacteria</taxon>
        <taxon>Bacillati</taxon>
        <taxon>Actinomycetota</taxon>
        <taxon>Actinomycetes</taxon>
        <taxon>Micromonosporales</taxon>
        <taxon>Micromonosporaceae</taxon>
        <taxon>Actinoplanes</taxon>
    </lineage>
</organism>
<feature type="transmembrane region" description="Helical" evidence="1">
    <location>
        <begin position="44"/>
        <end position="72"/>
    </location>
</feature>
<name>A0A7W5AML3_9ACTN</name>
<dbReference type="RefSeq" id="WP_183224685.1">
    <property type="nucleotide sequence ID" value="NZ_BMPW01000017.1"/>
</dbReference>
<evidence type="ECO:0000313" key="2">
    <source>
        <dbReference type="EMBL" id="MBB3098614.1"/>
    </source>
</evidence>
<proteinExistence type="predicted"/>
<accession>A0A7W5AML3</accession>
<keyword evidence="1" id="KW-0812">Transmembrane</keyword>
<reference evidence="2 3" key="1">
    <citation type="submission" date="2020-08" db="EMBL/GenBank/DDBJ databases">
        <title>Genomic Encyclopedia of Type Strains, Phase III (KMG-III): the genomes of soil and plant-associated and newly described type strains.</title>
        <authorList>
            <person name="Whitman W."/>
        </authorList>
    </citation>
    <scope>NUCLEOTIDE SEQUENCE [LARGE SCALE GENOMIC DNA]</scope>
    <source>
        <strain evidence="2 3">CECT 3287</strain>
    </source>
</reference>